<evidence type="ECO:0000313" key="12">
    <source>
        <dbReference type="EMBL" id="MBS4240294.1"/>
    </source>
</evidence>
<reference evidence="14" key="2">
    <citation type="submission" date="2015-06" db="EMBL/GenBank/DDBJ databases">
        <authorList>
            <person name="Parisi A."/>
            <person name="Chiara M."/>
            <person name="Florio D."/>
            <person name="Miccolupo A."/>
            <person name="Manzari C."/>
            <person name="Mion D."/>
            <person name="Caruso M."/>
            <person name="D'erchia A.M."/>
            <person name="Zanoni R."/>
        </authorList>
    </citation>
    <scope>NUCLEOTIDE SEQUENCE [LARGE SCALE GENOMIC DNA]</scope>
    <source>
        <strain evidence="14">73/13</strain>
    </source>
</reference>
<evidence type="ECO:0000256" key="2">
    <source>
        <dbReference type="ARBA" id="ARBA00022516"/>
    </source>
</evidence>
<dbReference type="AlphaFoldDB" id="A0A2G4R5X7"/>
<dbReference type="GO" id="GO:0004609">
    <property type="term" value="F:phosphatidylserine decarboxylase activity"/>
    <property type="evidence" value="ECO:0007669"/>
    <property type="project" value="InterPro"/>
</dbReference>
<evidence type="ECO:0000256" key="9">
    <source>
        <dbReference type="ARBA" id="ARBA00023264"/>
    </source>
</evidence>
<keyword evidence="11" id="KW-1133">Transmembrane helix</keyword>
<evidence type="ECO:0000256" key="1">
    <source>
        <dbReference type="ARBA" id="ARBA00022475"/>
    </source>
</evidence>
<evidence type="ECO:0000256" key="5">
    <source>
        <dbReference type="ARBA" id="ARBA00023136"/>
    </source>
</evidence>
<evidence type="ECO:0000313" key="13">
    <source>
        <dbReference type="EMBL" id="PHY91970.1"/>
    </source>
</evidence>
<dbReference type="PANTHER" id="PTHR35809">
    <property type="entry name" value="ARCHAETIDYLSERINE DECARBOXYLASE PROENZYME-RELATED"/>
    <property type="match status" value="1"/>
</dbReference>
<dbReference type="PANTHER" id="PTHR35809:SF1">
    <property type="entry name" value="ARCHAETIDYLSERINE DECARBOXYLASE PROENZYME-RELATED"/>
    <property type="match status" value="1"/>
</dbReference>
<dbReference type="EMBL" id="VJYU01000002">
    <property type="protein sequence ID" value="MBS4240294.1"/>
    <property type="molecule type" value="Genomic_DNA"/>
</dbReference>
<evidence type="ECO:0000256" key="11">
    <source>
        <dbReference type="SAM" id="Phobius"/>
    </source>
</evidence>
<comment type="caution">
    <text evidence="13">The sequence shown here is derived from an EMBL/GenBank/DDBJ whole genome shotgun (WGS) entry which is preliminary data.</text>
</comment>
<reference evidence="12" key="3">
    <citation type="submission" date="2019-07" db="EMBL/GenBank/DDBJ databases">
        <authorList>
            <person name="Miller W.G."/>
        </authorList>
    </citation>
    <scope>NUCLEOTIDE SEQUENCE</scope>
    <source>
        <strain evidence="12">52/13</strain>
    </source>
</reference>
<dbReference type="Pfam" id="PF02666">
    <property type="entry name" value="PS_Dcarbxylase"/>
    <property type="match status" value="1"/>
</dbReference>
<dbReference type="InterPro" id="IPR003817">
    <property type="entry name" value="PS_Dcarbxylase"/>
</dbReference>
<evidence type="ECO:0000256" key="3">
    <source>
        <dbReference type="ARBA" id="ARBA00022793"/>
    </source>
</evidence>
<keyword evidence="8" id="KW-0456">Lyase</keyword>
<dbReference type="GO" id="GO:0008654">
    <property type="term" value="P:phospholipid biosynthetic process"/>
    <property type="evidence" value="ECO:0007669"/>
    <property type="project" value="UniProtKB-KW"/>
</dbReference>
<keyword evidence="9" id="KW-1208">Phospholipid metabolism</keyword>
<keyword evidence="2" id="KW-0444">Lipid biosynthesis</keyword>
<evidence type="ECO:0000256" key="4">
    <source>
        <dbReference type="ARBA" id="ARBA00023098"/>
    </source>
</evidence>
<evidence type="ECO:0000256" key="8">
    <source>
        <dbReference type="ARBA" id="ARBA00023239"/>
    </source>
</evidence>
<evidence type="ECO:0000256" key="6">
    <source>
        <dbReference type="ARBA" id="ARBA00023145"/>
    </source>
</evidence>
<dbReference type="OrthoDB" id="5362699at2"/>
<keyword evidence="3" id="KW-0210">Decarboxylase</keyword>
<evidence type="ECO:0000256" key="7">
    <source>
        <dbReference type="ARBA" id="ARBA00023209"/>
    </source>
</evidence>
<proteinExistence type="predicted"/>
<sequence>MNRFIAKEGWTVVFTLLGLLLLVWIFWGFSFILLLAFLAFLFLFRASKPYLVCNDEKAILAPIDGRITRIENAYYEDFGECLELNIKNAFYDCGSLSAPIKMQFEKLTLRHGLFLCSELEVAKKMNERMIIRAFAGDKSIIMRICAGSLDRKLKLMNNPHHLNAGDKMGFLLNGSVSLLLPKDTRVHVGLNDEIKAGSLLAYLS</sequence>
<keyword evidence="4" id="KW-0443">Lipid metabolism</keyword>
<protein>
    <submittedName>
        <fullName evidence="13">Phosphatidylserine decarboxylase</fullName>
    </submittedName>
</protein>
<dbReference type="InterPro" id="IPR033175">
    <property type="entry name" value="PSD-A"/>
</dbReference>
<feature type="transmembrane region" description="Helical" evidence="11">
    <location>
        <begin position="12"/>
        <end position="44"/>
    </location>
</feature>
<keyword evidence="6" id="KW-0865">Zymogen</keyword>
<dbReference type="RefSeq" id="WP_099461033.1">
    <property type="nucleotide sequence ID" value="NZ_CP041617.1"/>
</dbReference>
<evidence type="ECO:0000256" key="10">
    <source>
        <dbReference type="ARBA" id="ARBA00023317"/>
    </source>
</evidence>
<name>A0A2G4R5X7_9BACT</name>
<evidence type="ECO:0000313" key="15">
    <source>
        <dbReference type="Proteomes" id="UP000811399"/>
    </source>
</evidence>
<evidence type="ECO:0000313" key="14">
    <source>
        <dbReference type="Proteomes" id="UP000237472"/>
    </source>
</evidence>
<reference evidence="13" key="1">
    <citation type="submission" date="2015-06" db="EMBL/GenBank/DDBJ databases">
        <authorList>
            <person name="Hoefler B.C."/>
            <person name="Straight P.D."/>
        </authorList>
    </citation>
    <scope>NUCLEOTIDE SEQUENCE [LARGE SCALE GENOMIC DNA]</scope>
    <source>
        <strain evidence="13">73/13</strain>
    </source>
</reference>
<dbReference type="GeneID" id="77266244"/>
<keyword evidence="15" id="KW-1185">Reference proteome</keyword>
<dbReference type="Proteomes" id="UP000237472">
    <property type="component" value="Unassembled WGS sequence"/>
</dbReference>
<keyword evidence="7" id="KW-0594">Phospholipid biosynthesis</keyword>
<organism evidence="13 14">
    <name type="scientific">Campylobacter vulpis</name>
    <dbReference type="NCBI Taxonomy" id="1655500"/>
    <lineage>
        <taxon>Bacteria</taxon>
        <taxon>Pseudomonadati</taxon>
        <taxon>Campylobacterota</taxon>
        <taxon>Epsilonproteobacteria</taxon>
        <taxon>Campylobacterales</taxon>
        <taxon>Campylobacteraceae</taxon>
        <taxon>Campylobacter</taxon>
    </lineage>
</organism>
<dbReference type="Proteomes" id="UP000811399">
    <property type="component" value="Unassembled WGS sequence"/>
</dbReference>
<gene>
    <name evidence="13" type="ORF">AA994_01660</name>
    <name evidence="12" type="ORF">CVU5213_00855</name>
</gene>
<keyword evidence="1" id="KW-1003">Cell membrane</keyword>
<dbReference type="EMBL" id="LDWY01000017">
    <property type="protein sequence ID" value="PHY91970.1"/>
    <property type="molecule type" value="Genomic_DNA"/>
</dbReference>
<accession>A0A2G4R5X7</accession>
<reference evidence="12 15" key="4">
    <citation type="journal article" date="2021" name="Syst. Appl. Microbiol.">
        <title>nCampylobacter vulpis sp. nov. isolated from wild red foxes.</title>
        <authorList>
            <person name="Parisi A."/>
            <person name="Chiara M."/>
            <person name="Caffara M."/>
            <person name="Mion D."/>
            <person name="Miller W.G."/>
            <person name="Caruso M."/>
            <person name="Manzari C."/>
            <person name="Florio D."/>
            <person name="Capozzi L."/>
            <person name="D'Erchia A.M."/>
            <person name="Manzulli V."/>
            <person name="Zanoni R.G."/>
        </authorList>
    </citation>
    <scope>NUCLEOTIDE SEQUENCE [LARGE SCALE GENOMIC DNA]</scope>
    <source>
        <strain evidence="12 15">52/13</strain>
    </source>
</reference>
<keyword evidence="5 11" id="KW-0472">Membrane</keyword>
<keyword evidence="10" id="KW-0670">Pyruvate</keyword>
<keyword evidence="11" id="KW-0812">Transmembrane</keyword>